<proteinExistence type="predicted"/>
<protein>
    <submittedName>
        <fullName evidence="3">Myosin heavy chain, non-muscle-like</fullName>
    </submittedName>
</protein>
<name>A0A6S7GS30_PARCT</name>
<evidence type="ECO:0000256" key="1">
    <source>
        <dbReference type="SAM" id="Coils"/>
    </source>
</evidence>
<gene>
    <name evidence="3" type="ORF">PACLA_8A009080</name>
</gene>
<comment type="caution">
    <text evidence="3">The sequence shown here is derived from an EMBL/GenBank/DDBJ whole genome shotgun (WGS) entry which is preliminary data.</text>
</comment>
<feature type="compositionally biased region" description="Basic and acidic residues" evidence="2">
    <location>
        <begin position="194"/>
        <end position="208"/>
    </location>
</feature>
<dbReference type="Proteomes" id="UP001152795">
    <property type="component" value="Unassembled WGS sequence"/>
</dbReference>
<feature type="coiled-coil region" evidence="1">
    <location>
        <begin position="369"/>
        <end position="550"/>
    </location>
</feature>
<accession>A0A6S7GS30</accession>
<feature type="compositionally biased region" description="Polar residues" evidence="2">
    <location>
        <begin position="75"/>
        <end position="94"/>
    </location>
</feature>
<feature type="region of interest" description="Disordered" evidence="2">
    <location>
        <begin position="563"/>
        <end position="583"/>
    </location>
</feature>
<evidence type="ECO:0000256" key="2">
    <source>
        <dbReference type="SAM" id="MobiDB-lite"/>
    </source>
</evidence>
<feature type="region of interest" description="Disordered" evidence="2">
    <location>
        <begin position="1"/>
        <end position="213"/>
    </location>
</feature>
<evidence type="ECO:0000313" key="3">
    <source>
        <dbReference type="EMBL" id="CAB3987410.1"/>
    </source>
</evidence>
<feature type="non-terminal residue" evidence="3">
    <location>
        <position position="583"/>
    </location>
</feature>
<feature type="compositionally biased region" description="Polar residues" evidence="2">
    <location>
        <begin position="34"/>
        <end position="43"/>
    </location>
</feature>
<reference evidence="3" key="1">
    <citation type="submission" date="2020-04" db="EMBL/GenBank/DDBJ databases">
        <authorList>
            <person name="Alioto T."/>
            <person name="Alioto T."/>
            <person name="Gomez Garrido J."/>
        </authorList>
    </citation>
    <scope>NUCLEOTIDE SEQUENCE</scope>
    <source>
        <strain evidence="3">A484AB</strain>
    </source>
</reference>
<evidence type="ECO:0000313" key="4">
    <source>
        <dbReference type="Proteomes" id="UP001152795"/>
    </source>
</evidence>
<sequence>MMATRKPKIAPSKHSQKEQKTSSSEEIELKDQAWTDTESQSGSERLKGSIISVREAENSIDNTEFGGTPEPPTTSDVNSTHETFVSESTRNGFSQDGDAESETTLESQKKSKIKRNTVSPVDEEISESGRGTPDSLPSKGAWEDNALERPSSAPVQDGDRDSAKGKFRRRVTVGPTQDITDRPWSPSAILNKGYIDDNKPASDIDGKSDSTSGSRVSLLLKNPFSKSTTVKPFIPEPENELVSNIEPGTVAIANGDNHDERTISSGSSGVLAIPASSGEQSAYIPLAYAKDCLQKVMDDMKRMKGVHLKIVGQIQDQYKLIEEDSQGQFNQFVISIRDQYQSKISTFRQVIEIHRTDLESKETFWKNSYESLKEKNKALLQEKRQLLLKNKEDFSKLESERIVIIKNLTNMLDNKHAKYVEVKRELSKKQNNNRELETELLQLREACGNNDTQHVEEMAKTRSTFEEEISGLKQKQEAELVGMRSKVEEIEKENEELKTVVAKEKDEADKRENEVKEKSGKEFETLQVELKKLKEENENLKIELENTQKQAVAVATSTVVTKQVGEEIQQSSEEKTDKEKTIA</sequence>
<dbReference type="EMBL" id="CACRXK020001168">
    <property type="protein sequence ID" value="CAB3987410.1"/>
    <property type="molecule type" value="Genomic_DNA"/>
</dbReference>
<keyword evidence="1" id="KW-0175">Coiled coil</keyword>
<dbReference type="AlphaFoldDB" id="A0A6S7GS30"/>
<dbReference type="OrthoDB" id="3176171at2759"/>
<organism evidence="3 4">
    <name type="scientific">Paramuricea clavata</name>
    <name type="common">Red gorgonian</name>
    <name type="synonym">Violescent sea-whip</name>
    <dbReference type="NCBI Taxonomy" id="317549"/>
    <lineage>
        <taxon>Eukaryota</taxon>
        <taxon>Metazoa</taxon>
        <taxon>Cnidaria</taxon>
        <taxon>Anthozoa</taxon>
        <taxon>Octocorallia</taxon>
        <taxon>Malacalcyonacea</taxon>
        <taxon>Plexauridae</taxon>
        <taxon>Paramuricea</taxon>
    </lineage>
</organism>
<keyword evidence="4" id="KW-1185">Reference proteome</keyword>
<feature type="compositionally biased region" description="Basic and acidic residues" evidence="2">
    <location>
        <begin position="572"/>
        <end position="583"/>
    </location>
</feature>